<dbReference type="Gene3D" id="3.40.50.2000">
    <property type="entry name" value="Glycogen Phosphorylase B"/>
    <property type="match status" value="2"/>
</dbReference>
<gene>
    <name evidence="5" type="ORF">CI238_10939</name>
</gene>
<feature type="compositionally biased region" description="Pro residues" evidence="2">
    <location>
        <begin position="683"/>
        <end position="693"/>
    </location>
</feature>
<dbReference type="FunFam" id="3.40.50.2000:FF:000100">
    <property type="entry name" value="Glycosyltransferase family 1 protein"/>
    <property type="match status" value="1"/>
</dbReference>
<dbReference type="InterPro" id="IPR002213">
    <property type="entry name" value="UDP_glucos_trans"/>
</dbReference>
<evidence type="ECO:0000259" key="3">
    <source>
        <dbReference type="Pfam" id="PF03033"/>
    </source>
</evidence>
<dbReference type="Pfam" id="PF06722">
    <property type="entry name" value="EryCIII-like_C"/>
    <property type="match status" value="1"/>
</dbReference>
<evidence type="ECO:0000256" key="2">
    <source>
        <dbReference type="SAM" id="MobiDB-lite"/>
    </source>
</evidence>
<dbReference type="InterPro" id="IPR010610">
    <property type="entry name" value="EryCIII-like_C"/>
</dbReference>
<dbReference type="Pfam" id="PF03033">
    <property type="entry name" value="Glyco_transf_28"/>
    <property type="match status" value="1"/>
</dbReference>
<evidence type="ECO:0000259" key="4">
    <source>
        <dbReference type="Pfam" id="PF06722"/>
    </source>
</evidence>
<dbReference type="InterPro" id="IPR050426">
    <property type="entry name" value="Glycosyltransferase_28"/>
</dbReference>
<feature type="region of interest" description="Disordered" evidence="2">
    <location>
        <begin position="664"/>
        <end position="712"/>
    </location>
</feature>
<keyword evidence="6" id="KW-1185">Reference proteome</keyword>
<dbReference type="SUPFAM" id="SSF53756">
    <property type="entry name" value="UDP-Glycosyltransferase/glycogen phosphorylase"/>
    <property type="match status" value="1"/>
</dbReference>
<sequence>LGINYISIQYQSIIRLAHNKFQSPISIPREKSPEEDKMSKRDTVRMVEEDTMPQDYLPSYETAINEGLHQNRDSVRNDGRVDVNLDSRLATTLARFIPDFKDTNQLAQAAAAQGPPPEYFEAAERFAEQKTFPVKLNIVIQVVGSRGDVQPFIALGNELQTYGHRVRLATHDVFDDFVRKSNLEFHAIGGDPSELMAYMVKNPGLIPSLKSLKGGDIQKKRKMVKEMLEGCWRSCIEPDTQTGKPFVADAIIANPPSFAHVHCAQALGVPLHLMFTMPWSSTRAFPHPLANLKFGDKGVVDQMTANFVSYSIVEWLTWQGLGDVINDWRRTIDLEEVPFSEGPVLAESQKIPFTYCWSPALVPKPIDWPAYIDVCGFFFRDPPQYTPSPELANFLKNGPTPIYIGFGSIVIDNPEEMTKILVDAVRFTGVRAIISKGWSNLGGIESDDVLFLGDCPHEWLFANVAAVFHHGGAGTTACGLLNGRPTTIVPFFGDQPFWGDMVAIAGAGPKPIPHKQLNAQNLADAIRFCLTPEAAAAAGEVAAKMKTENGVATAAKSFHANLPLEILQCDIFPDQPAVWEFKRGKKHMKLSKRAAGVLLDHLKIGQKNMSPHETRTYIIENRRWDPVTGSASSLMSVGIGMAKGATDIVVKPIQVYHQRSKMKSAEMEDVMRSSASSDFQTPPRSPSLAPPQSDPLERPRSAGRGCGSTTGAAMRASASGLGNFFKSYGKFYLDVPMAVTEGLRVTPKLYGEKVEDRAPITDWKSGAMVGGKNFVTGIGGGFSDLFYQPYKGGRDGGAAGAAFGVGKGVMNMVTKTASGALGIVAYPAQGAYQSIRTAVKSKTRQSIAAARQAEGEYLARNTPVNIELVLQKFDEICRVSEAGKMREGNFFDFGKKNKDKDTQKVLG</sequence>
<reference evidence="5 6" key="1">
    <citation type="submission" date="2015-06" db="EMBL/GenBank/DDBJ databases">
        <title>Survival trade-offs in plant roots during colonization by closely related pathogenic and mutualistic fungi.</title>
        <authorList>
            <person name="Hacquard S."/>
            <person name="Kracher B."/>
            <person name="Hiruma K."/>
            <person name="Weinman A."/>
            <person name="Muench P."/>
            <person name="Garrido Oter R."/>
            <person name="Ver Loren van Themaat E."/>
            <person name="Dallerey J.-F."/>
            <person name="Damm U."/>
            <person name="Henrissat B."/>
            <person name="Lespinet O."/>
            <person name="Thon M."/>
            <person name="Kemen E."/>
            <person name="McHardy A.C."/>
            <person name="Schulze-Lefert P."/>
            <person name="O'Connell R.J."/>
        </authorList>
    </citation>
    <scope>NUCLEOTIDE SEQUENCE [LARGE SCALE GENOMIC DNA]</scope>
    <source>
        <strain evidence="5 6">MAFF 238704</strain>
    </source>
</reference>
<feature type="domain" description="Glycosyltransferase family 28 N-terminal" evidence="3">
    <location>
        <begin position="138"/>
        <end position="286"/>
    </location>
</feature>
<dbReference type="GO" id="GO:0016906">
    <property type="term" value="F:sterol 3-beta-glucosyltransferase activity"/>
    <property type="evidence" value="ECO:0007669"/>
    <property type="project" value="UniProtKB-ARBA"/>
</dbReference>
<dbReference type="InterPro" id="IPR004276">
    <property type="entry name" value="GlycoTrans_28_N"/>
</dbReference>
<dbReference type="GO" id="GO:0005975">
    <property type="term" value="P:carbohydrate metabolic process"/>
    <property type="evidence" value="ECO:0007669"/>
    <property type="project" value="InterPro"/>
</dbReference>
<dbReference type="AlphaFoldDB" id="A0A167C7E0"/>
<evidence type="ECO:0000313" key="6">
    <source>
        <dbReference type="Proteomes" id="UP000076584"/>
    </source>
</evidence>
<organism evidence="5 6">
    <name type="scientific">Colletotrichum incanum</name>
    <name type="common">Soybean anthracnose fungus</name>
    <dbReference type="NCBI Taxonomy" id="1573173"/>
    <lineage>
        <taxon>Eukaryota</taxon>
        <taxon>Fungi</taxon>
        <taxon>Dikarya</taxon>
        <taxon>Ascomycota</taxon>
        <taxon>Pezizomycotina</taxon>
        <taxon>Sordariomycetes</taxon>
        <taxon>Hypocreomycetidae</taxon>
        <taxon>Glomerellales</taxon>
        <taxon>Glomerellaceae</taxon>
        <taxon>Colletotrichum</taxon>
        <taxon>Colletotrichum spaethianum species complex</taxon>
    </lineage>
</organism>
<dbReference type="PANTHER" id="PTHR48050">
    <property type="entry name" value="STEROL 3-BETA-GLUCOSYLTRANSFERASE"/>
    <property type="match status" value="1"/>
</dbReference>
<keyword evidence="1 5" id="KW-0808">Transferase</keyword>
<accession>A0A167C7E0</accession>
<dbReference type="CDD" id="cd03784">
    <property type="entry name" value="GT1_Gtf-like"/>
    <property type="match status" value="1"/>
</dbReference>
<evidence type="ECO:0000256" key="1">
    <source>
        <dbReference type="ARBA" id="ARBA00022679"/>
    </source>
</evidence>
<dbReference type="FunFam" id="3.40.50.2000:FF:000009">
    <property type="entry name" value="Sterol 3-beta-glucosyltransferase UGT80A2"/>
    <property type="match status" value="1"/>
</dbReference>
<feature type="non-terminal residue" evidence="5">
    <location>
        <position position="1"/>
    </location>
</feature>
<comment type="caution">
    <text evidence="5">The sequence shown here is derived from an EMBL/GenBank/DDBJ whole genome shotgun (WGS) entry which is preliminary data.</text>
</comment>
<dbReference type="EMBL" id="LFIW01001479">
    <property type="protein sequence ID" value="KZL82227.1"/>
    <property type="molecule type" value="Genomic_DNA"/>
</dbReference>
<proteinExistence type="predicted"/>
<feature type="compositionally biased region" description="Polar residues" evidence="2">
    <location>
        <begin position="673"/>
        <end position="682"/>
    </location>
</feature>
<name>A0A167C7E0_COLIC</name>
<feature type="domain" description="Erythromycin biosynthesis protein CIII-like C-terminal" evidence="4">
    <location>
        <begin position="453"/>
        <end position="547"/>
    </location>
</feature>
<protein>
    <submittedName>
        <fullName evidence="5">Sterol glucosyltransferase</fullName>
    </submittedName>
</protein>
<dbReference type="PANTHER" id="PTHR48050:SF27">
    <property type="entry name" value="GLUCOSYLTRANSFERASE, PUTATIVE (AFU_ORTHOLOGUE AFUA_7G04880)-RELATED"/>
    <property type="match status" value="1"/>
</dbReference>
<dbReference type="Proteomes" id="UP000076584">
    <property type="component" value="Unassembled WGS sequence"/>
</dbReference>
<evidence type="ECO:0000313" key="5">
    <source>
        <dbReference type="EMBL" id="KZL82227.1"/>
    </source>
</evidence>